<evidence type="ECO:0000313" key="6">
    <source>
        <dbReference type="EMBL" id="NCJ07359.1"/>
    </source>
</evidence>
<evidence type="ECO:0000256" key="3">
    <source>
        <dbReference type="ARBA" id="ARBA00022989"/>
    </source>
</evidence>
<comment type="subcellular location">
    <subcellularLocation>
        <location evidence="1">Membrane</location>
        <topology evidence="1">Multi-pass membrane protein</topology>
    </subcellularLocation>
</comment>
<protein>
    <recommendedName>
        <fullName evidence="8">MtN3 and saliva related transmembrane protein</fullName>
    </recommendedName>
</protein>
<dbReference type="InterPro" id="IPR047662">
    <property type="entry name" value="SemiSWEET"/>
</dbReference>
<keyword evidence="2 5" id="KW-0812">Transmembrane</keyword>
<evidence type="ECO:0000256" key="5">
    <source>
        <dbReference type="SAM" id="Phobius"/>
    </source>
</evidence>
<dbReference type="Gene3D" id="1.20.1280.290">
    <property type="match status" value="1"/>
</dbReference>
<dbReference type="Proteomes" id="UP000607397">
    <property type="component" value="Unassembled WGS sequence"/>
</dbReference>
<evidence type="ECO:0000256" key="1">
    <source>
        <dbReference type="ARBA" id="ARBA00004141"/>
    </source>
</evidence>
<dbReference type="Pfam" id="PF04193">
    <property type="entry name" value="PQ-loop"/>
    <property type="match status" value="1"/>
</dbReference>
<dbReference type="EMBL" id="WVIC01000025">
    <property type="protein sequence ID" value="NCJ07359.1"/>
    <property type="molecule type" value="Genomic_DNA"/>
</dbReference>
<dbReference type="InterPro" id="IPR006603">
    <property type="entry name" value="PQ-loop_rpt"/>
</dbReference>
<evidence type="ECO:0000256" key="4">
    <source>
        <dbReference type="ARBA" id="ARBA00023136"/>
    </source>
</evidence>
<dbReference type="NCBIfam" id="NF037968">
    <property type="entry name" value="SemiSWEET_2"/>
    <property type="match status" value="1"/>
</dbReference>
<evidence type="ECO:0000313" key="7">
    <source>
        <dbReference type="Proteomes" id="UP000607397"/>
    </source>
</evidence>
<reference evidence="6" key="1">
    <citation type="submission" date="2019-12" db="EMBL/GenBank/DDBJ databases">
        <title>High-Quality draft genome sequences of three cyanobacteria isolated from the limestone walls of the Old Cathedral of Coimbra.</title>
        <authorList>
            <person name="Tiago I."/>
            <person name="Soares F."/>
            <person name="Portugal A."/>
        </authorList>
    </citation>
    <scope>NUCLEOTIDE SEQUENCE [LARGE SCALE GENOMIC DNA]</scope>
    <source>
        <strain evidence="6">C</strain>
    </source>
</reference>
<keyword evidence="4 5" id="KW-0472">Membrane</keyword>
<dbReference type="GO" id="GO:0016020">
    <property type="term" value="C:membrane"/>
    <property type="evidence" value="ECO:0007669"/>
    <property type="project" value="UniProtKB-SubCell"/>
</dbReference>
<feature type="transmembrane region" description="Helical" evidence="5">
    <location>
        <begin position="6"/>
        <end position="24"/>
    </location>
</feature>
<organism evidence="6 7">
    <name type="scientific">Petrachloros mirabilis ULC683</name>
    <dbReference type="NCBI Taxonomy" id="2781853"/>
    <lineage>
        <taxon>Bacteria</taxon>
        <taxon>Bacillati</taxon>
        <taxon>Cyanobacteriota</taxon>
        <taxon>Cyanophyceae</taxon>
        <taxon>Synechococcales</taxon>
        <taxon>Petrachlorosaceae</taxon>
        <taxon>Petrachloros</taxon>
        <taxon>Petrachloros mirabilis</taxon>
    </lineage>
</organism>
<name>A0A8K2A8N3_9CYAN</name>
<sequence length="100" mass="11000">MDDMTLLGLLAGALTTIAYLPQLLKIWQTKSAADISWAMLVTLTVGIVLWLVYGLFTHDLPVICANVVTLCLTSMILGLKVRYHAVFPPLRLGVSLFRKA</sequence>
<comment type="caution">
    <text evidence="6">The sequence shown here is derived from an EMBL/GenBank/DDBJ whole genome shotgun (WGS) entry which is preliminary data.</text>
</comment>
<dbReference type="GO" id="GO:0051119">
    <property type="term" value="F:sugar transmembrane transporter activity"/>
    <property type="evidence" value="ECO:0007669"/>
    <property type="project" value="InterPro"/>
</dbReference>
<gene>
    <name evidence="6" type="ORF">GS597_12740</name>
</gene>
<accession>A0A8K2A8N3</accession>
<proteinExistence type="predicted"/>
<dbReference type="AlphaFoldDB" id="A0A8K2A8N3"/>
<evidence type="ECO:0000256" key="2">
    <source>
        <dbReference type="ARBA" id="ARBA00022692"/>
    </source>
</evidence>
<evidence type="ECO:0008006" key="8">
    <source>
        <dbReference type="Google" id="ProtNLM"/>
    </source>
</evidence>
<keyword evidence="7" id="KW-1185">Reference proteome</keyword>
<feature type="transmembrane region" description="Helical" evidence="5">
    <location>
        <begin position="36"/>
        <end position="54"/>
    </location>
</feature>
<keyword evidence="3 5" id="KW-1133">Transmembrane helix</keyword>
<feature type="transmembrane region" description="Helical" evidence="5">
    <location>
        <begin position="60"/>
        <end position="81"/>
    </location>
</feature>